<accession>A0A1G2I507</accession>
<evidence type="ECO:0000256" key="2">
    <source>
        <dbReference type="ARBA" id="ARBA00004141"/>
    </source>
</evidence>
<evidence type="ECO:0000256" key="1">
    <source>
        <dbReference type="ARBA" id="ARBA00001947"/>
    </source>
</evidence>
<dbReference type="SUPFAM" id="SSF50156">
    <property type="entry name" value="PDZ domain-like"/>
    <property type="match status" value="1"/>
</dbReference>
<feature type="transmembrane region" description="Helical" evidence="11">
    <location>
        <begin position="338"/>
        <end position="358"/>
    </location>
</feature>
<comment type="similarity">
    <text evidence="3">Belongs to the peptidase M50B family.</text>
</comment>
<keyword evidence="4" id="KW-0645">Protease</keyword>
<dbReference type="AlphaFoldDB" id="A0A1G2I507"/>
<comment type="cofactor">
    <cofactor evidence="1">
        <name>Zn(2+)</name>
        <dbReference type="ChEBI" id="CHEBI:29105"/>
    </cofactor>
</comment>
<evidence type="ECO:0000256" key="3">
    <source>
        <dbReference type="ARBA" id="ARBA00007931"/>
    </source>
</evidence>
<dbReference type="InterPro" id="IPR008915">
    <property type="entry name" value="Peptidase_M50"/>
</dbReference>
<dbReference type="GO" id="GO:0016020">
    <property type="term" value="C:membrane"/>
    <property type="evidence" value="ECO:0007669"/>
    <property type="project" value="UniProtKB-SubCell"/>
</dbReference>
<sequence length="371" mass="40404">MLITLLIAFLSLIILMIIHEFGHFIIAKKFGVRVEEFGIGYPPRIFGKRFGETIYSVNLIPLGAFVKIYGEESDVDDYRSFSGLAIWKRILIVLGGVIAFWVAAIIIFSVLFGIGAKVPVGDNDVPGAGDIQVQVMVVQVGSPAEVAGIQAGDFITSVKSAAAGVAVKKIADFQNFVQENKGSSVNITVDRQGTEFNFNVVPRVLHEQDQGAVGVSLERLATIIKQYPFYEAPVRGTMFTWEVTVKSLEGIFGFFANIFAGKGVPAGAELAGPIGITIFLANAASYGLGFFLYFIGSISVLVAIFNLFPIPALDGGKLVFLIIEKIMKKPVPVRWEQTITAVFFFILIAMSLFVTVRFDIPRLVDFVKASI</sequence>
<dbReference type="PANTHER" id="PTHR42837:SF2">
    <property type="entry name" value="MEMBRANE METALLOPROTEASE ARASP2, CHLOROPLASTIC-RELATED"/>
    <property type="match status" value="1"/>
</dbReference>
<feature type="domain" description="Peptidase M50" evidence="12">
    <location>
        <begin position="8"/>
        <end position="349"/>
    </location>
</feature>
<feature type="transmembrane region" description="Helical" evidence="11">
    <location>
        <begin position="90"/>
        <end position="114"/>
    </location>
</feature>
<protein>
    <recommendedName>
        <fullName evidence="16">PDZ domain-containing protein</fullName>
    </recommendedName>
</protein>
<dbReference type="InterPro" id="IPR036034">
    <property type="entry name" value="PDZ_sf"/>
</dbReference>
<dbReference type="PANTHER" id="PTHR42837">
    <property type="entry name" value="REGULATOR OF SIGMA-E PROTEASE RSEP"/>
    <property type="match status" value="1"/>
</dbReference>
<evidence type="ECO:0000313" key="14">
    <source>
        <dbReference type="EMBL" id="OGZ69707.1"/>
    </source>
</evidence>
<keyword evidence="9" id="KW-0482">Metalloprotease</keyword>
<evidence type="ECO:0000256" key="11">
    <source>
        <dbReference type="SAM" id="Phobius"/>
    </source>
</evidence>
<keyword evidence="5 11" id="KW-0812">Transmembrane</keyword>
<dbReference type="STRING" id="1802207.A3D44_00505"/>
<evidence type="ECO:0000313" key="15">
    <source>
        <dbReference type="Proteomes" id="UP000178820"/>
    </source>
</evidence>
<evidence type="ECO:0000256" key="4">
    <source>
        <dbReference type="ARBA" id="ARBA00022670"/>
    </source>
</evidence>
<dbReference type="GO" id="GO:0006508">
    <property type="term" value="P:proteolysis"/>
    <property type="evidence" value="ECO:0007669"/>
    <property type="project" value="UniProtKB-KW"/>
</dbReference>
<dbReference type="InterPro" id="IPR004387">
    <property type="entry name" value="Pept_M50_Zn"/>
</dbReference>
<dbReference type="InterPro" id="IPR041489">
    <property type="entry name" value="PDZ_6"/>
</dbReference>
<dbReference type="Pfam" id="PF17820">
    <property type="entry name" value="PDZ_6"/>
    <property type="match status" value="1"/>
</dbReference>
<dbReference type="Pfam" id="PF02163">
    <property type="entry name" value="Peptidase_M50"/>
    <property type="match status" value="1"/>
</dbReference>
<keyword evidence="10 11" id="KW-0472">Membrane</keyword>
<organism evidence="14 15">
    <name type="scientific">Candidatus Staskawiczbacteria bacterium RIFCSPHIGHO2_02_FULL_42_22</name>
    <dbReference type="NCBI Taxonomy" id="1802207"/>
    <lineage>
        <taxon>Bacteria</taxon>
        <taxon>Candidatus Staskawicziibacteriota</taxon>
    </lineage>
</organism>
<evidence type="ECO:0000256" key="7">
    <source>
        <dbReference type="ARBA" id="ARBA00022833"/>
    </source>
</evidence>
<evidence type="ECO:0000256" key="6">
    <source>
        <dbReference type="ARBA" id="ARBA00022801"/>
    </source>
</evidence>
<feature type="transmembrane region" description="Helical" evidence="11">
    <location>
        <begin position="6"/>
        <end position="26"/>
    </location>
</feature>
<comment type="subcellular location">
    <subcellularLocation>
        <location evidence="2">Membrane</location>
        <topology evidence="2">Multi-pass membrane protein</topology>
    </subcellularLocation>
</comment>
<feature type="transmembrane region" description="Helical" evidence="11">
    <location>
        <begin position="290"/>
        <end position="310"/>
    </location>
</feature>
<evidence type="ECO:0000259" key="12">
    <source>
        <dbReference type="Pfam" id="PF02163"/>
    </source>
</evidence>
<evidence type="ECO:0000256" key="10">
    <source>
        <dbReference type="ARBA" id="ARBA00023136"/>
    </source>
</evidence>
<reference evidence="14 15" key="1">
    <citation type="journal article" date="2016" name="Nat. Commun.">
        <title>Thousands of microbial genomes shed light on interconnected biogeochemical processes in an aquifer system.</title>
        <authorList>
            <person name="Anantharaman K."/>
            <person name="Brown C.T."/>
            <person name="Hug L.A."/>
            <person name="Sharon I."/>
            <person name="Castelle C.J."/>
            <person name="Probst A.J."/>
            <person name="Thomas B.C."/>
            <person name="Singh A."/>
            <person name="Wilkins M.J."/>
            <person name="Karaoz U."/>
            <person name="Brodie E.L."/>
            <person name="Williams K.H."/>
            <person name="Hubbard S.S."/>
            <person name="Banfield J.F."/>
        </authorList>
    </citation>
    <scope>NUCLEOTIDE SEQUENCE [LARGE SCALE GENOMIC DNA]</scope>
</reference>
<evidence type="ECO:0000259" key="13">
    <source>
        <dbReference type="Pfam" id="PF17820"/>
    </source>
</evidence>
<evidence type="ECO:0000256" key="8">
    <source>
        <dbReference type="ARBA" id="ARBA00022989"/>
    </source>
</evidence>
<keyword evidence="6" id="KW-0378">Hydrolase</keyword>
<evidence type="ECO:0000256" key="9">
    <source>
        <dbReference type="ARBA" id="ARBA00023049"/>
    </source>
</evidence>
<dbReference type="Proteomes" id="UP000178820">
    <property type="component" value="Unassembled WGS sequence"/>
</dbReference>
<name>A0A1G2I507_9BACT</name>
<feature type="domain" description="PDZ" evidence="13">
    <location>
        <begin position="135"/>
        <end position="191"/>
    </location>
</feature>
<comment type="caution">
    <text evidence="14">The sequence shown here is derived from an EMBL/GenBank/DDBJ whole genome shotgun (WGS) entry which is preliminary data.</text>
</comment>
<gene>
    <name evidence="14" type="ORF">A3D44_00505</name>
</gene>
<dbReference type="GO" id="GO:0004222">
    <property type="term" value="F:metalloendopeptidase activity"/>
    <property type="evidence" value="ECO:0007669"/>
    <property type="project" value="InterPro"/>
</dbReference>
<proteinExistence type="inferred from homology"/>
<dbReference type="EMBL" id="MHOT01000005">
    <property type="protein sequence ID" value="OGZ69707.1"/>
    <property type="molecule type" value="Genomic_DNA"/>
</dbReference>
<dbReference type="Gene3D" id="2.30.42.10">
    <property type="match status" value="1"/>
</dbReference>
<keyword evidence="7" id="KW-0862">Zinc</keyword>
<keyword evidence="8 11" id="KW-1133">Transmembrane helix</keyword>
<dbReference type="CDD" id="cd06163">
    <property type="entry name" value="S2P-M50_PDZ_RseP-like"/>
    <property type="match status" value="1"/>
</dbReference>
<evidence type="ECO:0000256" key="5">
    <source>
        <dbReference type="ARBA" id="ARBA00022692"/>
    </source>
</evidence>
<evidence type="ECO:0008006" key="16">
    <source>
        <dbReference type="Google" id="ProtNLM"/>
    </source>
</evidence>